<comment type="similarity">
    <text evidence="1">Belongs to the SGT1 family.</text>
</comment>
<dbReference type="CDD" id="cd06466">
    <property type="entry name" value="p23_CS_SGT1_like"/>
    <property type="match status" value="1"/>
</dbReference>
<gene>
    <name evidence="6" type="primary">SGT1_1</name>
    <name evidence="5" type="synonym">SGT1_2</name>
    <name evidence="7" type="ORF">B0A54_09248</name>
    <name evidence="5" type="ORF">LTR82_004202</name>
    <name evidence="6" type="ORF">LTR91_013948</name>
</gene>
<reference evidence="5" key="2">
    <citation type="submission" date="2021-12" db="EMBL/GenBank/DDBJ databases">
        <title>Black yeast isolated from Biological Soil Crust.</title>
        <authorList>
            <person name="Kurbessoian T."/>
        </authorList>
    </citation>
    <scope>NUCLEOTIDE SEQUENCE</scope>
    <source>
        <strain evidence="5">CCFEE 5208</strain>
    </source>
</reference>
<comment type="caution">
    <text evidence="7">The sequence shown here is derived from an EMBL/GenBank/DDBJ whole genome shotgun (WGS) entry which is preliminary data.</text>
</comment>
<dbReference type="InterPro" id="IPR007699">
    <property type="entry name" value="SGS_dom"/>
</dbReference>
<dbReference type="PROSITE" id="PS51203">
    <property type="entry name" value="CS"/>
    <property type="match status" value="1"/>
</dbReference>
<name>A0A4U0UQR8_9PEZI</name>
<evidence type="ECO:0000256" key="2">
    <source>
        <dbReference type="SAM" id="MobiDB-lite"/>
    </source>
</evidence>
<evidence type="ECO:0000313" key="5">
    <source>
        <dbReference type="EMBL" id="KAK0324497.1"/>
    </source>
</evidence>
<feature type="region of interest" description="Disordered" evidence="2">
    <location>
        <begin position="383"/>
        <end position="416"/>
    </location>
</feature>
<feature type="domain" description="SGS" evidence="3">
    <location>
        <begin position="316"/>
        <end position="416"/>
    </location>
</feature>
<protein>
    <submittedName>
        <fullName evidence="5">Cochaperone protein</fullName>
    </submittedName>
</protein>
<evidence type="ECO:0000313" key="7">
    <source>
        <dbReference type="EMBL" id="TKA38308.1"/>
    </source>
</evidence>
<evidence type="ECO:0000259" key="4">
    <source>
        <dbReference type="PROSITE" id="PS51203"/>
    </source>
</evidence>
<dbReference type="OrthoDB" id="1898560at2759"/>
<dbReference type="SUPFAM" id="SSF48452">
    <property type="entry name" value="TPR-like"/>
    <property type="match status" value="1"/>
</dbReference>
<feature type="region of interest" description="Disordered" evidence="2">
    <location>
        <begin position="160"/>
        <end position="189"/>
    </location>
</feature>
<dbReference type="SUPFAM" id="SSF49764">
    <property type="entry name" value="HSP20-like chaperones"/>
    <property type="match status" value="1"/>
</dbReference>
<dbReference type="PROSITE" id="PS51048">
    <property type="entry name" value="SGS"/>
    <property type="match status" value="1"/>
</dbReference>
<reference evidence="7 8" key="1">
    <citation type="submission" date="2017-03" db="EMBL/GenBank/DDBJ databases">
        <title>Genomes of endolithic fungi from Antarctica.</title>
        <authorList>
            <person name="Coleine C."/>
            <person name="Masonjones S."/>
            <person name="Stajich J.E."/>
        </authorList>
    </citation>
    <scope>NUCLEOTIDE SEQUENCE [LARGE SCALE GENOMIC DNA]</scope>
    <source>
        <strain evidence="7 8">CCFEE 5311</strain>
    </source>
</reference>
<dbReference type="Pfam" id="PF04969">
    <property type="entry name" value="CS"/>
    <property type="match status" value="1"/>
</dbReference>
<dbReference type="Proteomes" id="UP001168146">
    <property type="component" value="Unassembled WGS sequence"/>
</dbReference>
<dbReference type="STRING" id="329885.A0A4U0UQR8"/>
<feature type="compositionally biased region" description="Polar residues" evidence="2">
    <location>
        <begin position="383"/>
        <end position="394"/>
    </location>
</feature>
<feature type="compositionally biased region" description="Basic and acidic residues" evidence="2">
    <location>
        <begin position="327"/>
        <end position="340"/>
    </location>
</feature>
<dbReference type="Gene3D" id="1.25.40.10">
    <property type="entry name" value="Tetratricopeptide repeat domain"/>
    <property type="match status" value="1"/>
</dbReference>
<dbReference type="GO" id="GO:0051087">
    <property type="term" value="F:protein-folding chaperone binding"/>
    <property type="evidence" value="ECO:0007669"/>
    <property type="project" value="InterPro"/>
</dbReference>
<evidence type="ECO:0000256" key="1">
    <source>
        <dbReference type="ARBA" id="ARBA00008509"/>
    </source>
</evidence>
<keyword evidence="9" id="KW-1185">Reference proteome</keyword>
<dbReference type="Proteomes" id="UP001175353">
    <property type="component" value="Unassembled WGS sequence"/>
</dbReference>
<feature type="region of interest" description="Disordered" evidence="2">
    <location>
        <begin position="305"/>
        <end position="356"/>
    </location>
</feature>
<proteinExistence type="inferred from homology"/>
<dbReference type="InterPro" id="IPR011990">
    <property type="entry name" value="TPR-like_helical_dom_sf"/>
</dbReference>
<dbReference type="Gene3D" id="2.60.40.790">
    <property type="match status" value="1"/>
</dbReference>
<reference evidence="6" key="3">
    <citation type="submission" date="2023-06" db="EMBL/GenBank/DDBJ databases">
        <title>Black Yeasts Isolated from many extreme environments.</title>
        <authorList>
            <person name="Coleine C."/>
            <person name="Stajich J.E."/>
            <person name="Selbmann L."/>
        </authorList>
    </citation>
    <scope>NUCLEOTIDE SEQUENCE</scope>
    <source>
        <strain evidence="6">CCFEE 5200</strain>
    </source>
</reference>
<feature type="compositionally biased region" description="Acidic residues" evidence="2">
    <location>
        <begin position="347"/>
        <end position="356"/>
    </location>
</feature>
<dbReference type="InterPro" id="IPR008978">
    <property type="entry name" value="HSP20-like_chaperone"/>
</dbReference>
<dbReference type="InterPro" id="IPR044563">
    <property type="entry name" value="Sgt1-like"/>
</dbReference>
<feature type="compositionally biased region" description="Basic and acidic residues" evidence="2">
    <location>
        <begin position="278"/>
        <end position="295"/>
    </location>
</feature>
<dbReference type="Proteomes" id="UP000310066">
    <property type="component" value="Unassembled WGS sequence"/>
</dbReference>
<dbReference type="PANTHER" id="PTHR45862">
    <property type="entry name" value="PROTEIN SGT1 HOMOLOG"/>
    <property type="match status" value="1"/>
</dbReference>
<feature type="region of interest" description="Disordered" evidence="2">
    <location>
        <begin position="276"/>
        <end position="295"/>
    </location>
</feature>
<sequence>MDQSALGKKALSESNYVEAIKHYTTALQRSPTSPAYLIQRATAYQRNKEYSRALNDANRAVLEARKRAKREQIIEAQFRRGVALYSLERYGDAEFVLKVVKRMDEKFKGLELWINKTKLTLSKLGPDEEEGKRVCKVGEVPEEGDDVPTDTATNAGAAATDEKAAGGAPTLQQQTPSTPAPPQQPHQTPADKIRHEWYQNNQNVYFTLLAKGVPSDQAQIDFAPRSLTISFPLATGSSYDFTLDPLFAEIDPAACTKRVLSTKIEIGLAKKVHGKKWRALESDAPTPEKTDSVPTADHDAVKAAVLSAPPMSTGPVYPTSSKSGPKNWDKVTSDALRDPSAKPGTAEGDEDFEGGDESNLFFKKLFKGSTPEVQRAMMKSYTESNGTALSTNWEEVSKGKVETTPPDGMQAREWDS</sequence>
<evidence type="ECO:0000313" key="9">
    <source>
        <dbReference type="Proteomes" id="UP001175353"/>
    </source>
</evidence>
<dbReference type="Pfam" id="PF05002">
    <property type="entry name" value="SGS"/>
    <property type="match status" value="1"/>
</dbReference>
<dbReference type="EMBL" id="JASUXU010000009">
    <property type="protein sequence ID" value="KAK0324497.1"/>
    <property type="molecule type" value="Genomic_DNA"/>
</dbReference>
<feature type="compositionally biased region" description="Low complexity" evidence="2">
    <location>
        <begin position="160"/>
        <end position="177"/>
    </location>
</feature>
<feature type="domain" description="CS" evidence="4">
    <location>
        <begin position="190"/>
        <end position="281"/>
    </location>
</feature>
<dbReference type="InterPro" id="IPR007052">
    <property type="entry name" value="CS_dom"/>
</dbReference>
<dbReference type="EMBL" id="JAUJLE010000145">
    <property type="protein sequence ID" value="KAK0975592.1"/>
    <property type="molecule type" value="Genomic_DNA"/>
</dbReference>
<evidence type="ECO:0000313" key="6">
    <source>
        <dbReference type="EMBL" id="KAK0975592.1"/>
    </source>
</evidence>
<evidence type="ECO:0000313" key="8">
    <source>
        <dbReference type="Proteomes" id="UP000310066"/>
    </source>
</evidence>
<organism evidence="7 8">
    <name type="scientific">Friedmanniomyces endolithicus</name>
    <dbReference type="NCBI Taxonomy" id="329885"/>
    <lineage>
        <taxon>Eukaryota</taxon>
        <taxon>Fungi</taxon>
        <taxon>Dikarya</taxon>
        <taxon>Ascomycota</taxon>
        <taxon>Pezizomycotina</taxon>
        <taxon>Dothideomycetes</taxon>
        <taxon>Dothideomycetidae</taxon>
        <taxon>Mycosphaerellales</taxon>
        <taxon>Teratosphaeriaceae</taxon>
        <taxon>Friedmanniomyces</taxon>
    </lineage>
</organism>
<evidence type="ECO:0000259" key="3">
    <source>
        <dbReference type="PROSITE" id="PS51048"/>
    </source>
</evidence>
<dbReference type="AlphaFoldDB" id="A0A4U0UQR8"/>
<dbReference type="SMART" id="SM00028">
    <property type="entry name" value="TPR"/>
    <property type="match status" value="3"/>
</dbReference>
<accession>A0A4U0UQR8</accession>
<dbReference type="EMBL" id="NAJP01000046">
    <property type="protein sequence ID" value="TKA38308.1"/>
    <property type="molecule type" value="Genomic_DNA"/>
</dbReference>
<dbReference type="InterPro" id="IPR019734">
    <property type="entry name" value="TPR_rpt"/>
</dbReference>